<comment type="caution">
    <text evidence="3">The sequence shown here is derived from an EMBL/GenBank/DDBJ whole genome shotgun (WGS) entry which is preliminary data.</text>
</comment>
<accession>A0ABT6X077</accession>
<sequence length="108" mass="11531">MTNTTVRRVRNIAVAAALAAGTVTATAGSAQARPADGSTLPPRPAAATAAVNGPNSTYPGPGWFYWWTYSNQGTCYADASRWLLQGLITGFLCPARFDGLGYDQWLRY</sequence>
<dbReference type="RefSeq" id="WP_282766873.1">
    <property type="nucleotide sequence ID" value="NZ_JASCTH010000045.1"/>
</dbReference>
<feature type="chain" id="PRO_5047373708" description="Secreted protein" evidence="2">
    <location>
        <begin position="33"/>
        <end position="108"/>
    </location>
</feature>
<dbReference type="EMBL" id="JASCTH010000045">
    <property type="protein sequence ID" value="MDI6105406.1"/>
    <property type="molecule type" value="Genomic_DNA"/>
</dbReference>
<evidence type="ECO:0000313" key="3">
    <source>
        <dbReference type="EMBL" id="MDI6105406.1"/>
    </source>
</evidence>
<keyword evidence="2" id="KW-0732">Signal</keyword>
<keyword evidence="4" id="KW-1185">Reference proteome</keyword>
<evidence type="ECO:0000256" key="2">
    <source>
        <dbReference type="SAM" id="SignalP"/>
    </source>
</evidence>
<proteinExistence type="predicted"/>
<protein>
    <recommendedName>
        <fullName evidence="5">Secreted protein</fullName>
    </recommendedName>
</protein>
<feature type="region of interest" description="Disordered" evidence="1">
    <location>
        <begin position="27"/>
        <end position="52"/>
    </location>
</feature>
<evidence type="ECO:0000256" key="1">
    <source>
        <dbReference type="SAM" id="MobiDB-lite"/>
    </source>
</evidence>
<dbReference type="Proteomes" id="UP001241758">
    <property type="component" value="Unassembled WGS sequence"/>
</dbReference>
<organism evidence="3 4">
    <name type="scientific">Actinoplanes sandaracinus</name>
    <dbReference type="NCBI Taxonomy" id="3045177"/>
    <lineage>
        <taxon>Bacteria</taxon>
        <taxon>Bacillati</taxon>
        <taxon>Actinomycetota</taxon>
        <taxon>Actinomycetes</taxon>
        <taxon>Micromonosporales</taxon>
        <taxon>Micromonosporaceae</taxon>
        <taxon>Actinoplanes</taxon>
    </lineage>
</organism>
<gene>
    <name evidence="3" type="ORF">QLQ12_43175</name>
</gene>
<name>A0ABT6X077_9ACTN</name>
<reference evidence="3 4" key="1">
    <citation type="submission" date="2023-05" db="EMBL/GenBank/DDBJ databases">
        <title>Actinoplanes sp. NEAU-A12 genome sequencing.</title>
        <authorList>
            <person name="Wang Z.-S."/>
        </authorList>
    </citation>
    <scope>NUCLEOTIDE SEQUENCE [LARGE SCALE GENOMIC DNA]</scope>
    <source>
        <strain evidence="3 4">NEAU-A12</strain>
    </source>
</reference>
<evidence type="ECO:0008006" key="5">
    <source>
        <dbReference type="Google" id="ProtNLM"/>
    </source>
</evidence>
<feature type="signal peptide" evidence="2">
    <location>
        <begin position="1"/>
        <end position="32"/>
    </location>
</feature>
<evidence type="ECO:0000313" key="4">
    <source>
        <dbReference type="Proteomes" id="UP001241758"/>
    </source>
</evidence>